<dbReference type="InterPro" id="IPR006439">
    <property type="entry name" value="HAD-SF_hydro_IA"/>
</dbReference>
<proteinExistence type="predicted"/>
<dbReference type="GO" id="GO:0016787">
    <property type="term" value="F:hydrolase activity"/>
    <property type="evidence" value="ECO:0007669"/>
    <property type="project" value="UniProtKB-KW"/>
</dbReference>
<evidence type="ECO:0000313" key="4">
    <source>
        <dbReference type="EMBL" id="MBN7821507.1"/>
    </source>
</evidence>
<dbReference type="Gene3D" id="1.20.120.1600">
    <property type="match status" value="1"/>
</dbReference>
<dbReference type="InterPro" id="IPR036412">
    <property type="entry name" value="HAD-like_sf"/>
</dbReference>
<dbReference type="SFLD" id="SFLDG01129">
    <property type="entry name" value="C1.5:_HAD__Beta-PGM__Phosphata"/>
    <property type="match status" value="1"/>
</dbReference>
<dbReference type="SFLD" id="SFLDS00003">
    <property type="entry name" value="Haloacid_Dehalogenase"/>
    <property type="match status" value="1"/>
</dbReference>
<comment type="cofactor">
    <cofactor evidence="1">
        <name>Mg(2+)</name>
        <dbReference type="ChEBI" id="CHEBI:18420"/>
    </cofactor>
</comment>
<organism evidence="4 5">
    <name type="scientific">Bowmanella yangjiangensis</name>
    <dbReference type="NCBI Taxonomy" id="2811230"/>
    <lineage>
        <taxon>Bacteria</taxon>
        <taxon>Pseudomonadati</taxon>
        <taxon>Pseudomonadota</taxon>
        <taxon>Gammaproteobacteria</taxon>
        <taxon>Alteromonadales</taxon>
        <taxon>Alteromonadaceae</taxon>
        <taxon>Bowmanella</taxon>
    </lineage>
</organism>
<sequence length="238" mass="27109">MIFYRPFQRPLALTFDLDDTLYDNRPILQKAEQGMLDFLHLHYAATRATDLAFWRTIKWQALAEQPELHNDMGELRRVELRRGLMQCGYTGSELEQAIVATFDDFYNKRSQFNVDKNICSLLAALATKLPLVAITNGNVDLTKIGIANYFQFSLHASLTQPMKPQGAMFELAARRLGLAPQDILHIGDNLYNDVLGALQAGYQSAWYAANRTMRLTQEPVLLLPHVQLQDLNELLQLL</sequence>
<dbReference type="EMBL" id="JAFKCS010000019">
    <property type="protein sequence ID" value="MBN7821507.1"/>
    <property type="molecule type" value="Genomic_DNA"/>
</dbReference>
<dbReference type="Proteomes" id="UP000663992">
    <property type="component" value="Unassembled WGS sequence"/>
</dbReference>
<dbReference type="PANTHER" id="PTHR46470">
    <property type="entry name" value="N-ACYLNEURAMINATE-9-PHOSPHATASE"/>
    <property type="match status" value="1"/>
</dbReference>
<evidence type="ECO:0000256" key="3">
    <source>
        <dbReference type="ARBA" id="ARBA00022842"/>
    </source>
</evidence>
<keyword evidence="3" id="KW-0460">Magnesium</keyword>
<evidence type="ECO:0000313" key="5">
    <source>
        <dbReference type="Proteomes" id="UP000663992"/>
    </source>
</evidence>
<dbReference type="SUPFAM" id="SSF56784">
    <property type="entry name" value="HAD-like"/>
    <property type="match status" value="1"/>
</dbReference>
<evidence type="ECO:0000256" key="1">
    <source>
        <dbReference type="ARBA" id="ARBA00001946"/>
    </source>
</evidence>
<dbReference type="Gene3D" id="3.40.50.1000">
    <property type="entry name" value="HAD superfamily/HAD-like"/>
    <property type="match status" value="1"/>
</dbReference>
<dbReference type="NCBIfam" id="TIGR01549">
    <property type="entry name" value="HAD-SF-IA-v1"/>
    <property type="match status" value="1"/>
</dbReference>
<dbReference type="InterPro" id="IPR051400">
    <property type="entry name" value="HAD-like_hydrolase"/>
</dbReference>
<dbReference type="InterPro" id="IPR023214">
    <property type="entry name" value="HAD_sf"/>
</dbReference>
<keyword evidence="2 4" id="KW-0378">Hydrolase</keyword>
<dbReference type="RefSeq" id="WP_206595454.1">
    <property type="nucleotide sequence ID" value="NZ_JAFKCS010000019.1"/>
</dbReference>
<name>A0ABS3CWK5_9ALTE</name>
<keyword evidence="5" id="KW-1185">Reference proteome</keyword>
<comment type="caution">
    <text evidence="4">The sequence shown here is derived from an EMBL/GenBank/DDBJ whole genome shotgun (WGS) entry which is preliminary data.</text>
</comment>
<dbReference type="PANTHER" id="PTHR46470:SF4">
    <property type="entry name" value="5-AMINO-6-(5-PHOSPHO-D-RIBITYLAMINO)URACIL PHOSPHATASE YIGB"/>
    <property type="match status" value="1"/>
</dbReference>
<accession>A0ABS3CWK5</accession>
<protein>
    <submittedName>
        <fullName evidence="4">HAD-IA family hydrolase</fullName>
    </submittedName>
</protein>
<reference evidence="4 5" key="1">
    <citation type="submission" date="2021-03" db="EMBL/GenBank/DDBJ databases">
        <title>novel species isolated from a fishpond in China.</title>
        <authorList>
            <person name="Lu H."/>
            <person name="Cai Z."/>
        </authorList>
    </citation>
    <scope>NUCLEOTIDE SEQUENCE [LARGE SCALE GENOMIC DNA]</scope>
    <source>
        <strain evidence="4 5">Y57</strain>
    </source>
</reference>
<dbReference type="Pfam" id="PF00702">
    <property type="entry name" value="Hydrolase"/>
    <property type="match status" value="1"/>
</dbReference>
<gene>
    <name evidence="4" type="ORF">J0A65_16680</name>
</gene>
<evidence type="ECO:0000256" key="2">
    <source>
        <dbReference type="ARBA" id="ARBA00022801"/>
    </source>
</evidence>